<dbReference type="Pfam" id="PF17900">
    <property type="entry name" value="Peptidase_M1_N"/>
    <property type="match status" value="1"/>
</dbReference>
<dbReference type="CDD" id="cd09603">
    <property type="entry name" value="M1_APN_like"/>
    <property type="match status" value="1"/>
</dbReference>
<dbReference type="SUPFAM" id="SSF55486">
    <property type="entry name" value="Metalloproteases ('zincins'), catalytic domain"/>
    <property type="match status" value="1"/>
</dbReference>
<keyword evidence="6" id="KW-0031">Aminopeptidase</keyword>
<keyword evidence="9" id="KW-0378">Hydrolase</keyword>
<protein>
    <recommendedName>
        <fullName evidence="5">Aminopeptidase N</fullName>
        <ecNumber evidence="4">3.4.11.2</ecNumber>
    </recommendedName>
</protein>
<dbReference type="InterPro" id="IPR027268">
    <property type="entry name" value="Peptidase_M4/M1_CTD_sf"/>
</dbReference>
<keyword evidence="7" id="KW-0645">Protease</keyword>
<dbReference type="EC" id="3.4.11.2" evidence="4"/>
<evidence type="ECO:0000256" key="9">
    <source>
        <dbReference type="ARBA" id="ARBA00022801"/>
    </source>
</evidence>
<dbReference type="GO" id="GO:0006508">
    <property type="term" value="P:proteolysis"/>
    <property type="evidence" value="ECO:0007669"/>
    <property type="project" value="UniProtKB-KW"/>
</dbReference>
<evidence type="ECO:0000256" key="2">
    <source>
        <dbReference type="ARBA" id="ARBA00001947"/>
    </source>
</evidence>
<dbReference type="PRINTS" id="PR00756">
    <property type="entry name" value="ALADIPTASE"/>
</dbReference>
<keyword evidence="10" id="KW-0862">Zinc</keyword>
<comment type="cofactor">
    <cofactor evidence="2">
        <name>Zn(2+)</name>
        <dbReference type="ChEBI" id="CHEBI:29105"/>
    </cofactor>
</comment>
<evidence type="ECO:0000259" key="13">
    <source>
        <dbReference type="Pfam" id="PF17900"/>
    </source>
</evidence>
<dbReference type="InterPro" id="IPR014782">
    <property type="entry name" value="Peptidase_M1_dom"/>
</dbReference>
<keyword evidence="11" id="KW-0482">Metalloprotease</keyword>
<evidence type="ECO:0000256" key="5">
    <source>
        <dbReference type="ARBA" id="ARBA00015611"/>
    </source>
</evidence>
<evidence type="ECO:0000256" key="10">
    <source>
        <dbReference type="ARBA" id="ARBA00022833"/>
    </source>
</evidence>
<evidence type="ECO:0000256" key="8">
    <source>
        <dbReference type="ARBA" id="ARBA00022723"/>
    </source>
</evidence>
<proteinExistence type="inferred from homology"/>
<evidence type="ECO:0000256" key="1">
    <source>
        <dbReference type="ARBA" id="ARBA00000098"/>
    </source>
</evidence>
<organism evidence="14">
    <name type="scientific">uncultured bacterium FPPZ_5C6</name>
    <dbReference type="NCBI Taxonomy" id="1343849"/>
    <lineage>
        <taxon>Bacteria</taxon>
        <taxon>environmental samples</taxon>
    </lineage>
</organism>
<dbReference type="InterPro" id="IPR042097">
    <property type="entry name" value="Aminopeptidase_N-like_N_sf"/>
</dbReference>
<accession>S4WA17</accession>
<dbReference type="GO" id="GO:0005737">
    <property type="term" value="C:cytoplasm"/>
    <property type="evidence" value="ECO:0007669"/>
    <property type="project" value="TreeGrafter"/>
</dbReference>
<feature type="domain" description="Peptidase M1 membrane alanine aminopeptidase" evidence="12">
    <location>
        <begin position="278"/>
        <end position="469"/>
    </location>
</feature>
<dbReference type="Pfam" id="PF01433">
    <property type="entry name" value="Peptidase_M1"/>
    <property type="match status" value="1"/>
</dbReference>
<name>S4WA17_9BACT</name>
<dbReference type="GO" id="GO:0016285">
    <property type="term" value="F:alanyl aminopeptidase activity"/>
    <property type="evidence" value="ECO:0007669"/>
    <property type="project" value="UniProtKB-EC"/>
</dbReference>
<evidence type="ECO:0000256" key="6">
    <source>
        <dbReference type="ARBA" id="ARBA00022438"/>
    </source>
</evidence>
<comment type="similarity">
    <text evidence="3">Belongs to the peptidase M1 family.</text>
</comment>
<dbReference type="InterPro" id="IPR045357">
    <property type="entry name" value="Aminopeptidase_N-like_N"/>
</dbReference>
<evidence type="ECO:0000313" key="14">
    <source>
        <dbReference type="EMBL" id="AGO87945.1"/>
    </source>
</evidence>
<dbReference type="GO" id="GO:0016020">
    <property type="term" value="C:membrane"/>
    <property type="evidence" value="ECO:0007669"/>
    <property type="project" value="TreeGrafter"/>
</dbReference>
<reference evidence="14" key="1">
    <citation type="journal article" date="2014" name="ISME J.">
        <title>Genomic properties of Marine Group A bacteria indicate a role in the marine sulfur cycle.</title>
        <authorList>
            <person name="Wright J.J."/>
            <person name="Mewis K."/>
            <person name="Hanson N.W."/>
            <person name="Konwar K.M."/>
            <person name="Maas K.R."/>
            <person name="Hallam S.J."/>
        </authorList>
    </citation>
    <scope>NUCLEOTIDE SEQUENCE</scope>
</reference>
<dbReference type="PANTHER" id="PTHR11533">
    <property type="entry name" value="PROTEASE M1 ZINC METALLOPROTEASE"/>
    <property type="match status" value="1"/>
</dbReference>
<dbReference type="PANTHER" id="PTHR11533:SF174">
    <property type="entry name" value="PUROMYCIN-SENSITIVE AMINOPEPTIDASE-RELATED"/>
    <property type="match status" value="1"/>
</dbReference>
<feature type="domain" description="Aminopeptidase N-like N-terminal" evidence="13">
    <location>
        <begin position="46"/>
        <end position="220"/>
    </location>
</feature>
<dbReference type="GO" id="GO:0008270">
    <property type="term" value="F:zinc ion binding"/>
    <property type="evidence" value="ECO:0007669"/>
    <property type="project" value="InterPro"/>
</dbReference>
<dbReference type="Gene3D" id="1.10.390.10">
    <property type="entry name" value="Neutral Protease Domain 2"/>
    <property type="match status" value="1"/>
</dbReference>
<evidence type="ECO:0000259" key="12">
    <source>
        <dbReference type="Pfam" id="PF01433"/>
    </source>
</evidence>
<dbReference type="GO" id="GO:0043171">
    <property type="term" value="P:peptide catabolic process"/>
    <property type="evidence" value="ECO:0007669"/>
    <property type="project" value="TreeGrafter"/>
</dbReference>
<keyword evidence="8" id="KW-0479">Metal-binding</keyword>
<dbReference type="GO" id="GO:0070006">
    <property type="term" value="F:metalloaminopeptidase activity"/>
    <property type="evidence" value="ECO:0007669"/>
    <property type="project" value="TreeGrafter"/>
</dbReference>
<evidence type="ECO:0000256" key="4">
    <source>
        <dbReference type="ARBA" id="ARBA00012564"/>
    </source>
</evidence>
<dbReference type="EMBL" id="KF170420">
    <property type="protein sequence ID" value="AGO87945.1"/>
    <property type="molecule type" value="Genomic_DNA"/>
</dbReference>
<evidence type="ECO:0000256" key="11">
    <source>
        <dbReference type="ARBA" id="ARBA00023049"/>
    </source>
</evidence>
<comment type="catalytic activity">
    <reaction evidence="1">
        <text>Release of an N-terminal amino acid, Xaa-|-Yaa- from a peptide, amide or arylamide. Xaa is preferably Ala, but may be most amino acids including Pro (slow action). When a terminal hydrophobic residue is followed by a prolyl residue, the two may be released as an intact Xaa-Pro dipeptide.</text>
        <dbReference type="EC" id="3.4.11.2"/>
    </reaction>
</comment>
<dbReference type="GO" id="GO:0042277">
    <property type="term" value="F:peptide binding"/>
    <property type="evidence" value="ECO:0007669"/>
    <property type="project" value="TreeGrafter"/>
</dbReference>
<dbReference type="Gene3D" id="2.60.40.1730">
    <property type="entry name" value="tricorn interacting facor f3 domain"/>
    <property type="match status" value="1"/>
</dbReference>
<dbReference type="SUPFAM" id="SSF63737">
    <property type="entry name" value="Leukotriene A4 hydrolase N-terminal domain"/>
    <property type="match status" value="1"/>
</dbReference>
<evidence type="ECO:0000256" key="7">
    <source>
        <dbReference type="ARBA" id="ARBA00022670"/>
    </source>
</evidence>
<dbReference type="AlphaFoldDB" id="S4WA17"/>
<sequence>MLPHLTKKYKILPLLLLSSLLAQEPEPIKAGVAPPRGIYAPGVNVLHYDVEIGIGEKSDWIEGLVKIKVAVEENTPVLSLDFTGLEINDISVEGRKIEYTYEKGVIRIRLKNNQKGDTVLVEISYEGQPDDGLILGKNVHGNQTAFVDNWPNRTRFWLPSIDHPSDKATVNYTIHAPKEWKVISNGYQPYSPTETPENSMGPKEDRLTWKWEVTVPISPYNMVIGAADMEIRTVGLAACGEALASQRKDGCVEVTTWVYPEDVKNAEPSFRRAAEMVDYFTKTVGPFPFEKLANVQSSTRYGGMENASAIFYSENAIAKGRNIEGTVSHEIAHQWFGDAVTESNWHHLWLSEGFATYFGALFFEHADGVDDFKKLMDGSRKRVIKSKATNRPIIDPDEKDLFALLNSNNYPKGGWVLHMLRGILGDDLFFKGIKFYYKRFTHQAVLSEDFQKVMEETSGQDLNWFFQQWIYKPGYPILSLEENWESIDGTNGIMKIRILQRQKSAWPVFKIPTEICWDNDCRSIEINQKINEFQFNFDHKPTQLGVIDPDGWVLKDISSKK</sequence>
<dbReference type="InterPro" id="IPR050344">
    <property type="entry name" value="Peptidase_M1_aminopeptidases"/>
</dbReference>
<dbReference type="InterPro" id="IPR001930">
    <property type="entry name" value="Peptidase_M1"/>
</dbReference>
<dbReference type="GO" id="GO:0005615">
    <property type="term" value="C:extracellular space"/>
    <property type="evidence" value="ECO:0007669"/>
    <property type="project" value="TreeGrafter"/>
</dbReference>
<evidence type="ECO:0000256" key="3">
    <source>
        <dbReference type="ARBA" id="ARBA00010136"/>
    </source>
</evidence>